<dbReference type="AlphaFoldDB" id="A0A6B0YLR7"/>
<dbReference type="GO" id="GO:0016668">
    <property type="term" value="F:oxidoreductase activity, acting on a sulfur group of donors, NAD(P) as acceptor"/>
    <property type="evidence" value="ECO:0007669"/>
    <property type="project" value="UniProtKB-ARBA"/>
</dbReference>
<evidence type="ECO:0000313" key="8">
    <source>
        <dbReference type="EMBL" id="MXY91993.1"/>
    </source>
</evidence>
<accession>A0A6B0YLR7</accession>
<dbReference type="Gene3D" id="3.50.50.60">
    <property type="entry name" value="FAD/NAD(P)-binding domain"/>
    <property type="match status" value="2"/>
</dbReference>
<evidence type="ECO:0000259" key="7">
    <source>
        <dbReference type="Pfam" id="PF07992"/>
    </source>
</evidence>
<dbReference type="Pfam" id="PF07992">
    <property type="entry name" value="Pyr_redox_2"/>
    <property type="match status" value="1"/>
</dbReference>
<protein>
    <submittedName>
        <fullName evidence="8">FAD-dependent oxidoreductase</fullName>
    </submittedName>
</protein>
<dbReference type="InterPro" id="IPR050097">
    <property type="entry name" value="Ferredoxin-NADP_redctase_2"/>
</dbReference>
<feature type="domain" description="Glutaredoxin" evidence="6">
    <location>
        <begin position="8"/>
        <end position="60"/>
    </location>
</feature>
<dbReference type="InterPro" id="IPR023753">
    <property type="entry name" value="FAD/NAD-binding_dom"/>
</dbReference>
<name>A0A6B0YLR7_9CHLR</name>
<organism evidence="8">
    <name type="scientific">Caldilineaceae bacterium SB0664_bin_27</name>
    <dbReference type="NCBI Taxonomy" id="2605260"/>
    <lineage>
        <taxon>Bacteria</taxon>
        <taxon>Bacillati</taxon>
        <taxon>Chloroflexota</taxon>
        <taxon>Caldilineae</taxon>
        <taxon>Caldilineales</taxon>
        <taxon>Caldilineaceae</taxon>
    </lineage>
</organism>
<dbReference type="InterPro" id="IPR008255">
    <property type="entry name" value="Pyr_nucl-diS_OxRdtase_2_AS"/>
</dbReference>
<dbReference type="PROSITE" id="PS51354">
    <property type="entry name" value="GLUTAREDOXIN_2"/>
    <property type="match status" value="1"/>
</dbReference>
<evidence type="ECO:0000256" key="5">
    <source>
        <dbReference type="ARBA" id="ARBA00023284"/>
    </source>
</evidence>
<keyword evidence="4" id="KW-1015">Disulfide bond</keyword>
<dbReference type="CDD" id="cd02976">
    <property type="entry name" value="NrdH"/>
    <property type="match status" value="1"/>
</dbReference>
<evidence type="ECO:0000256" key="2">
    <source>
        <dbReference type="ARBA" id="ARBA00022827"/>
    </source>
</evidence>
<dbReference type="SUPFAM" id="SSF52833">
    <property type="entry name" value="Thioredoxin-like"/>
    <property type="match status" value="1"/>
</dbReference>
<dbReference type="InterPro" id="IPR036188">
    <property type="entry name" value="FAD/NAD-bd_sf"/>
</dbReference>
<dbReference type="PROSITE" id="PS00573">
    <property type="entry name" value="PYRIDINE_REDOX_2"/>
    <property type="match status" value="1"/>
</dbReference>
<dbReference type="PANTHER" id="PTHR48105">
    <property type="entry name" value="THIOREDOXIN REDUCTASE 1-RELATED-RELATED"/>
    <property type="match status" value="1"/>
</dbReference>
<sequence>MTESSPDIVVYGAFWCPDCRRSKQFLGEHRIPYQWVNIEEDPDAERRVIEMNDGKRIIPTMLFADGSRLVEPSNAELAAKLGLRTTASRQHYPVIVIGGGPAGLTAALYLAREGIDILIVERAAFGGQAATTEKLDNLPGFPDGVDGFEFSQRLRAQAERFGVELLQAQDVATIQRQDNYHRVVTVAGDEYSAQAVLIATGSRYRRLNVPGENDYLGAGVHFCATCDGPFYRGKEVVVIGGGNSAAEESLLLTKFCERVTLLVRGPVLHASQVIQESVTGNSKIAVRWNTEVQEFLGARAQLNGLRLWNNQDEAESHMSVDGAFVFIGLQPNTGFLEGTGVRLNRWGFIETGHSLTHESDERPPLYVDRDPAALESSVPGLFAAGDVRAESTKQVASAAGEGATAALLIRDYLRTV</sequence>
<keyword evidence="2" id="KW-0274">FAD</keyword>
<dbReference type="SUPFAM" id="SSF51905">
    <property type="entry name" value="FAD/NAD(P)-binding domain"/>
    <property type="match status" value="1"/>
</dbReference>
<evidence type="ECO:0000256" key="1">
    <source>
        <dbReference type="ARBA" id="ARBA00022630"/>
    </source>
</evidence>
<keyword evidence="5" id="KW-0676">Redox-active center</keyword>
<dbReference type="PRINTS" id="PR00368">
    <property type="entry name" value="FADPNR"/>
</dbReference>
<evidence type="ECO:0000256" key="3">
    <source>
        <dbReference type="ARBA" id="ARBA00023002"/>
    </source>
</evidence>
<feature type="domain" description="FAD/NAD(P)-binding" evidence="7">
    <location>
        <begin position="93"/>
        <end position="402"/>
    </location>
</feature>
<keyword evidence="3" id="KW-0560">Oxidoreductase</keyword>
<gene>
    <name evidence="8" type="ORF">F4Y42_00940</name>
</gene>
<dbReference type="Pfam" id="PF00462">
    <property type="entry name" value="Glutaredoxin"/>
    <property type="match status" value="1"/>
</dbReference>
<proteinExistence type="predicted"/>
<evidence type="ECO:0000256" key="4">
    <source>
        <dbReference type="ARBA" id="ARBA00023157"/>
    </source>
</evidence>
<dbReference type="InterPro" id="IPR036249">
    <property type="entry name" value="Thioredoxin-like_sf"/>
</dbReference>
<evidence type="ECO:0000259" key="6">
    <source>
        <dbReference type="Pfam" id="PF00462"/>
    </source>
</evidence>
<dbReference type="EMBL" id="VXRG01000008">
    <property type="protein sequence ID" value="MXY91993.1"/>
    <property type="molecule type" value="Genomic_DNA"/>
</dbReference>
<comment type="caution">
    <text evidence="8">The sequence shown here is derived from an EMBL/GenBank/DDBJ whole genome shotgun (WGS) entry which is preliminary data.</text>
</comment>
<dbReference type="Gene3D" id="3.40.30.10">
    <property type="entry name" value="Glutaredoxin"/>
    <property type="match status" value="1"/>
</dbReference>
<dbReference type="InterPro" id="IPR002109">
    <property type="entry name" value="Glutaredoxin"/>
</dbReference>
<reference evidence="8" key="1">
    <citation type="submission" date="2019-09" db="EMBL/GenBank/DDBJ databases">
        <title>Characterisation of the sponge microbiome using genome-centric metagenomics.</title>
        <authorList>
            <person name="Engelberts J.P."/>
            <person name="Robbins S.J."/>
            <person name="De Goeij J.M."/>
            <person name="Aranda M."/>
            <person name="Bell S.C."/>
            <person name="Webster N.S."/>
        </authorList>
    </citation>
    <scope>NUCLEOTIDE SEQUENCE</scope>
    <source>
        <strain evidence="8">SB0664_bin_27</strain>
    </source>
</reference>
<keyword evidence="1" id="KW-0285">Flavoprotein</keyword>
<dbReference type="PRINTS" id="PR00469">
    <property type="entry name" value="PNDRDTASEII"/>
</dbReference>